<name>A0A2T3ITR5_9GAMM</name>
<protein>
    <submittedName>
        <fullName evidence="1">Uncharacterized protein</fullName>
    </submittedName>
</protein>
<reference evidence="1 2" key="1">
    <citation type="submission" date="2018-03" db="EMBL/GenBank/DDBJ databases">
        <title>Whole genome sequencing of Histamine producing bacteria.</title>
        <authorList>
            <person name="Butler K."/>
        </authorList>
    </citation>
    <scope>NUCLEOTIDE SEQUENCE [LARGE SCALE GENOMIC DNA]</scope>
    <source>
        <strain evidence="1 2">JCM 13586</strain>
    </source>
</reference>
<evidence type="ECO:0000313" key="2">
    <source>
        <dbReference type="Proteomes" id="UP000241222"/>
    </source>
</evidence>
<accession>A0A2T3ITR5</accession>
<comment type="caution">
    <text evidence="1">The sequence shown here is derived from an EMBL/GenBank/DDBJ whole genome shotgun (WGS) entry which is preliminary data.</text>
</comment>
<gene>
    <name evidence="1" type="ORF">C9I99_21440</name>
</gene>
<organism evidence="1 2">
    <name type="scientific">Photobacterium lutimaris</name>
    <dbReference type="NCBI Taxonomy" id="388278"/>
    <lineage>
        <taxon>Bacteria</taxon>
        <taxon>Pseudomonadati</taxon>
        <taxon>Pseudomonadota</taxon>
        <taxon>Gammaproteobacteria</taxon>
        <taxon>Vibrionales</taxon>
        <taxon>Vibrionaceae</taxon>
        <taxon>Photobacterium</taxon>
    </lineage>
</organism>
<dbReference type="RefSeq" id="WP_107350881.1">
    <property type="nucleotide sequence ID" value="NZ_PYMH01000013.1"/>
</dbReference>
<keyword evidence="2" id="KW-1185">Reference proteome</keyword>
<dbReference type="EMBL" id="PYMH01000013">
    <property type="protein sequence ID" value="PSU31750.1"/>
    <property type="molecule type" value="Genomic_DNA"/>
</dbReference>
<evidence type="ECO:0000313" key="1">
    <source>
        <dbReference type="EMBL" id="PSU31750.1"/>
    </source>
</evidence>
<dbReference type="Proteomes" id="UP000241222">
    <property type="component" value="Unassembled WGS sequence"/>
</dbReference>
<sequence length="315" mass="35606">MHTCKKAVCANKNCLSQNTNSVICNEGLNWIDLASTCLDCGTEWTRQYNSTINSTITKVGSQPEVVKFKVIEVDSLEIEHTDFYISSLCHALSNLEFCFNRNQSNLHSHKLPSDPEWSFTGVKWYRDGGNDVELEAKLTAKINDQLFKLTETHHNFTVKIVDGSETGAYLMLQAACIKGDLIILVDTSLTTVIIDEESNSTQFSLFDWIDLMPSSSQHNYESLLTIPLLAKYFPLDEAINLRHKAQIVLAEFITEEFATTYDISYDSADALINLHQAEFLQRDGYWVVNSLDLIGGDTKALIEQYHEQQQCVKTP</sequence>
<proteinExistence type="predicted"/>
<dbReference type="AlphaFoldDB" id="A0A2T3ITR5"/>